<accession>A0A415HVA5</accession>
<dbReference type="InterPro" id="IPR010998">
    <property type="entry name" value="Integrase_recombinase_N"/>
</dbReference>
<evidence type="ECO:0000256" key="2">
    <source>
        <dbReference type="ARBA" id="ARBA00008857"/>
    </source>
</evidence>
<dbReference type="InterPro" id="IPR050090">
    <property type="entry name" value="Tyrosine_recombinase_XerCD"/>
</dbReference>
<evidence type="ECO:0000256" key="3">
    <source>
        <dbReference type="ARBA" id="ARBA00022908"/>
    </source>
</evidence>
<comment type="similarity">
    <text evidence="2">Belongs to the 'phage' integrase family.</text>
</comment>
<dbReference type="AlphaFoldDB" id="A0A415HVA5"/>
<comment type="caution">
    <text evidence="9">The sequence shown here is derived from an EMBL/GenBank/DDBJ whole genome shotgun (WGS) entry which is preliminary data.</text>
</comment>
<evidence type="ECO:0000256" key="4">
    <source>
        <dbReference type="ARBA" id="ARBA00023125"/>
    </source>
</evidence>
<dbReference type="PROSITE" id="PS51900">
    <property type="entry name" value="CB"/>
    <property type="match status" value="1"/>
</dbReference>
<evidence type="ECO:0000256" key="5">
    <source>
        <dbReference type="ARBA" id="ARBA00023172"/>
    </source>
</evidence>
<dbReference type="SUPFAM" id="SSF56349">
    <property type="entry name" value="DNA breaking-rejoining enzymes"/>
    <property type="match status" value="1"/>
</dbReference>
<dbReference type="CDD" id="cd00397">
    <property type="entry name" value="DNA_BRE_C"/>
    <property type="match status" value="1"/>
</dbReference>
<keyword evidence="4 6" id="KW-0238">DNA-binding</keyword>
<dbReference type="Gene3D" id="1.10.150.130">
    <property type="match status" value="1"/>
</dbReference>
<evidence type="ECO:0000259" key="8">
    <source>
        <dbReference type="PROSITE" id="PS51900"/>
    </source>
</evidence>
<dbReference type="InterPro" id="IPR002104">
    <property type="entry name" value="Integrase_catalytic"/>
</dbReference>
<evidence type="ECO:0000256" key="1">
    <source>
        <dbReference type="ARBA" id="ARBA00003283"/>
    </source>
</evidence>
<protein>
    <submittedName>
        <fullName evidence="9">Uncharacterized protein</fullName>
    </submittedName>
</protein>
<dbReference type="PROSITE" id="PS51898">
    <property type="entry name" value="TYR_RECOMBINASE"/>
    <property type="match status" value="1"/>
</dbReference>
<dbReference type="EMBL" id="QROE01000001">
    <property type="protein sequence ID" value="RHK98180.1"/>
    <property type="molecule type" value="Genomic_DNA"/>
</dbReference>
<feature type="domain" description="Tyr recombinase" evidence="7">
    <location>
        <begin position="132"/>
        <end position="341"/>
    </location>
</feature>
<feature type="domain" description="Core-binding (CB)" evidence="8">
    <location>
        <begin position="22"/>
        <end position="106"/>
    </location>
</feature>
<dbReference type="GO" id="GO:0003677">
    <property type="term" value="F:DNA binding"/>
    <property type="evidence" value="ECO:0007669"/>
    <property type="project" value="UniProtKB-UniRule"/>
</dbReference>
<organism evidence="9 10">
    <name type="scientific">Blautia obeum</name>
    <dbReference type="NCBI Taxonomy" id="40520"/>
    <lineage>
        <taxon>Bacteria</taxon>
        <taxon>Bacillati</taxon>
        <taxon>Bacillota</taxon>
        <taxon>Clostridia</taxon>
        <taxon>Lachnospirales</taxon>
        <taxon>Lachnospiraceae</taxon>
        <taxon>Blautia</taxon>
    </lineage>
</organism>
<dbReference type="PANTHER" id="PTHR30349">
    <property type="entry name" value="PHAGE INTEGRASE-RELATED"/>
    <property type="match status" value="1"/>
</dbReference>
<dbReference type="GO" id="GO:0015074">
    <property type="term" value="P:DNA integration"/>
    <property type="evidence" value="ECO:0007669"/>
    <property type="project" value="UniProtKB-KW"/>
</dbReference>
<dbReference type="GO" id="GO:0006310">
    <property type="term" value="P:DNA recombination"/>
    <property type="evidence" value="ECO:0007669"/>
    <property type="project" value="UniProtKB-KW"/>
</dbReference>
<gene>
    <name evidence="9" type="ORF">DW040_02420</name>
</gene>
<name>A0A415HVA5_9FIRM</name>
<evidence type="ECO:0000313" key="9">
    <source>
        <dbReference type="EMBL" id="RHK98180.1"/>
    </source>
</evidence>
<comment type="function">
    <text evidence="1">Site-specific tyrosine recombinase, which acts by catalyzing the cutting and rejoining of the recombining DNA molecules.</text>
</comment>
<keyword evidence="5" id="KW-0233">DNA recombination</keyword>
<dbReference type="Pfam" id="PF00589">
    <property type="entry name" value="Phage_integrase"/>
    <property type="match status" value="1"/>
</dbReference>
<sequence>MDGKIADRSEEITDEEWEQVNEFNREMVQDYLDNQADLSVKTKPAYKSGLRVFFVWVKNNLKNKDFTEIKKKEFQKYLNWLTNRGMSDSAIKFKKSAVSTFCNYVMVMYEDEYPTFRNFTVGLKVVQTGYVHEKVPLTPDEYVHLCEELEKREEWQKLAYLVFSYSTGCRRAEARQLLKEVVDYTAKEKEIKIVDEDGKEVTAISKQYLTNTIRCKGKSVVGKQRKLKFGEDAMHWLKKWLEVRGEDDCPYMFVIKRKDGSETRQVGEGVFNDWCSTIFTEIVGRRVHPHILRESRATNIVVYEHKSAEVAQKLLGHVDVSTTKNHYIIKPDEDDESDEAFI</sequence>
<dbReference type="PANTHER" id="PTHR30349:SF64">
    <property type="entry name" value="PROPHAGE INTEGRASE INTD-RELATED"/>
    <property type="match status" value="1"/>
</dbReference>
<dbReference type="Pfam" id="PF02899">
    <property type="entry name" value="Phage_int_SAM_1"/>
    <property type="match status" value="1"/>
</dbReference>
<keyword evidence="3" id="KW-0229">DNA integration</keyword>
<evidence type="ECO:0000313" key="10">
    <source>
        <dbReference type="Proteomes" id="UP000284267"/>
    </source>
</evidence>
<proteinExistence type="inferred from homology"/>
<evidence type="ECO:0000256" key="6">
    <source>
        <dbReference type="PROSITE-ProRule" id="PRU01248"/>
    </source>
</evidence>
<dbReference type="InterPro" id="IPR013762">
    <property type="entry name" value="Integrase-like_cat_sf"/>
</dbReference>
<dbReference type="InterPro" id="IPR044068">
    <property type="entry name" value="CB"/>
</dbReference>
<reference evidence="9 10" key="1">
    <citation type="submission" date="2018-08" db="EMBL/GenBank/DDBJ databases">
        <title>A genome reference for cultivated species of the human gut microbiota.</title>
        <authorList>
            <person name="Zou Y."/>
            <person name="Xue W."/>
            <person name="Luo G."/>
        </authorList>
    </citation>
    <scope>NUCLEOTIDE SEQUENCE [LARGE SCALE GENOMIC DNA]</scope>
    <source>
        <strain evidence="9 10">AF39-4</strain>
    </source>
</reference>
<evidence type="ECO:0000259" key="7">
    <source>
        <dbReference type="PROSITE" id="PS51898"/>
    </source>
</evidence>
<dbReference type="Gene3D" id="1.10.443.10">
    <property type="entry name" value="Intergrase catalytic core"/>
    <property type="match status" value="1"/>
</dbReference>
<dbReference type="InterPro" id="IPR011010">
    <property type="entry name" value="DNA_brk_join_enz"/>
</dbReference>
<dbReference type="Proteomes" id="UP000284267">
    <property type="component" value="Unassembled WGS sequence"/>
</dbReference>
<dbReference type="InterPro" id="IPR004107">
    <property type="entry name" value="Integrase_SAM-like_N"/>
</dbReference>